<keyword evidence="3" id="KW-0456">Lyase</keyword>
<dbReference type="Gene3D" id="1.10.12.10">
    <property type="entry name" value="Lyase 2-enoyl-coa Hydratase, Chain A, domain 2"/>
    <property type="match status" value="1"/>
</dbReference>
<dbReference type="Pfam" id="PF00378">
    <property type="entry name" value="ECH_1"/>
    <property type="match status" value="1"/>
</dbReference>
<keyword evidence="2" id="KW-0443">Lipid metabolism</keyword>
<dbReference type="GO" id="GO:0006635">
    <property type="term" value="P:fatty acid beta-oxidation"/>
    <property type="evidence" value="ECO:0007669"/>
    <property type="project" value="TreeGrafter"/>
</dbReference>
<evidence type="ECO:0000313" key="5">
    <source>
        <dbReference type="EMBL" id="MBL0421740.1"/>
    </source>
</evidence>
<gene>
    <name evidence="5" type="ORF">JI739_15425</name>
</gene>
<dbReference type="GO" id="GO:0016829">
    <property type="term" value="F:lyase activity"/>
    <property type="evidence" value="ECO:0007669"/>
    <property type="project" value="UniProtKB-KW"/>
</dbReference>
<dbReference type="InterPro" id="IPR029045">
    <property type="entry name" value="ClpP/crotonase-like_dom_sf"/>
</dbReference>
<evidence type="ECO:0000256" key="2">
    <source>
        <dbReference type="ARBA" id="ARBA00023098"/>
    </source>
</evidence>
<evidence type="ECO:0000256" key="4">
    <source>
        <dbReference type="RuleBase" id="RU003707"/>
    </source>
</evidence>
<dbReference type="Gene3D" id="3.90.226.10">
    <property type="entry name" value="2-enoyl-CoA Hydratase, Chain A, domain 1"/>
    <property type="match status" value="1"/>
</dbReference>
<accession>A0A936ZV66</accession>
<evidence type="ECO:0000256" key="1">
    <source>
        <dbReference type="ARBA" id="ARBA00005254"/>
    </source>
</evidence>
<comment type="caution">
    <text evidence="5">The sequence shown here is derived from an EMBL/GenBank/DDBJ whole genome shotgun (WGS) entry which is preliminary data.</text>
</comment>
<dbReference type="CDD" id="cd06558">
    <property type="entry name" value="crotonase-like"/>
    <property type="match status" value="1"/>
</dbReference>
<dbReference type="InterPro" id="IPR014748">
    <property type="entry name" value="Enoyl-CoA_hydra_C"/>
</dbReference>
<dbReference type="Proteomes" id="UP000613011">
    <property type="component" value="Unassembled WGS sequence"/>
</dbReference>
<dbReference type="SUPFAM" id="SSF52096">
    <property type="entry name" value="ClpP/crotonase"/>
    <property type="match status" value="1"/>
</dbReference>
<organism evidence="5 6">
    <name type="scientific">Ramlibacter aurantiacus</name>
    <dbReference type="NCBI Taxonomy" id="2801330"/>
    <lineage>
        <taxon>Bacteria</taxon>
        <taxon>Pseudomonadati</taxon>
        <taxon>Pseudomonadota</taxon>
        <taxon>Betaproteobacteria</taxon>
        <taxon>Burkholderiales</taxon>
        <taxon>Comamonadaceae</taxon>
        <taxon>Ramlibacter</taxon>
    </lineage>
</organism>
<dbReference type="InterPro" id="IPR018376">
    <property type="entry name" value="Enoyl-CoA_hyd/isom_CS"/>
</dbReference>
<keyword evidence="6" id="KW-1185">Reference proteome</keyword>
<reference evidence="5" key="1">
    <citation type="submission" date="2021-01" db="EMBL/GenBank/DDBJ databases">
        <title>Ramlibacter sp. strain AW1 16S ribosomal RNA gene Genome sequencing and assembly.</title>
        <authorList>
            <person name="Kang M."/>
        </authorList>
    </citation>
    <scope>NUCLEOTIDE SEQUENCE</scope>
    <source>
        <strain evidence="5">AW1</strain>
    </source>
</reference>
<dbReference type="InterPro" id="IPR001753">
    <property type="entry name" value="Enoyl-CoA_hydra/iso"/>
</dbReference>
<dbReference type="PROSITE" id="PS00166">
    <property type="entry name" value="ENOYL_COA_HYDRATASE"/>
    <property type="match status" value="1"/>
</dbReference>
<evidence type="ECO:0000313" key="6">
    <source>
        <dbReference type="Proteomes" id="UP000613011"/>
    </source>
</evidence>
<dbReference type="EMBL" id="JAEQNA010000005">
    <property type="protein sequence ID" value="MBL0421740.1"/>
    <property type="molecule type" value="Genomic_DNA"/>
</dbReference>
<evidence type="ECO:0000256" key="3">
    <source>
        <dbReference type="ARBA" id="ARBA00023239"/>
    </source>
</evidence>
<comment type="similarity">
    <text evidence="1 4">Belongs to the enoyl-CoA hydratase/isomerase family.</text>
</comment>
<name>A0A936ZV66_9BURK</name>
<protein>
    <submittedName>
        <fullName evidence="5">Enoyl-CoA hydratase/isomerase family protein</fullName>
    </submittedName>
</protein>
<dbReference type="AlphaFoldDB" id="A0A936ZV66"/>
<proteinExistence type="inferred from homology"/>
<dbReference type="PANTHER" id="PTHR11941:SF169">
    <property type="entry name" value="(7AS)-7A-METHYL-1,5-DIOXO-2,3,5,6,7,7A-HEXAHYDRO-1H-INDENE-CARBOXYL-COA HYDROLASE"/>
    <property type="match status" value="1"/>
</dbReference>
<dbReference type="PANTHER" id="PTHR11941">
    <property type="entry name" value="ENOYL-COA HYDRATASE-RELATED"/>
    <property type="match status" value="1"/>
</dbReference>
<dbReference type="RefSeq" id="WP_201684804.1">
    <property type="nucleotide sequence ID" value="NZ_JAEQNA010000005.1"/>
</dbReference>
<sequence>MTLPLLCARDGAILQVTLNRPASRNALTPEMLCRLADAVVEFARDESLRVMVLTASGDQAFCAGGDLARSIPLLTGGRAPEDEWDRRVLQDPVVMPASSLRDFPLHKPVIAAINGACFAAGFEIMLGTDIRIAAEHASFCLPEVKRGVVPFAGSMVRLPRQIPYAKAMELMLTGDPLPAREALAIGLVNRVVPAAEVLPQAMELAARIARNGPLAVQRLKQTVVASSGQPLAEGYALEDETRRVVLASEDAREGPRAFMEKRAPQFTGR</sequence>